<reference evidence="2 3" key="1">
    <citation type="submission" date="2019-03" db="EMBL/GenBank/DDBJ databases">
        <title>Complete Genome Sequence of Allofrancisella inopinata Strain SYSU YG23 Isolated from Water-Cooling Systems in China.</title>
        <authorList>
            <person name="Ohrman C."/>
            <person name="Uneklint I."/>
            <person name="Sjodin A."/>
        </authorList>
    </citation>
    <scope>NUCLEOTIDE SEQUENCE [LARGE SCALE GENOMIC DNA]</scope>
    <source>
        <strain evidence="2 3">SYSU YG23</strain>
    </source>
</reference>
<dbReference type="KEGG" id="aii:E4K63_06475"/>
<dbReference type="Gene3D" id="3.90.550.10">
    <property type="entry name" value="Spore Coat Polysaccharide Biosynthesis Protein SpsA, Chain A"/>
    <property type="match status" value="1"/>
</dbReference>
<dbReference type="AlphaFoldDB" id="A0AAE6YKG1"/>
<dbReference type="Proteomes" id="UP000502004">
    <property type="component" value="Chromosome"/>
</dbReference>
<accession>A0AAE6YKG1</accession>
<feature type="domain" description="Glycosyltransferase 2-like prokaryotic type" evidence="1">
    <location>
        <begin position="16"/>
        <end position="256"/>
    </location>
</feature>
<dbReference type="Pfam" id="PF10111">
    <property type="entry name" value="Glyco_tranf_2_2"/>
    <property type="match status" value="1"/>
</dbReference>
<evidence type="ECO:0000313" key="2">
    <source>
        <dbReference type="EMBL" id="QIV96492.1"/>
    </source>
</evidence>
<proteinExistence type="predicted"/>
<dbReference type="SUPFAM" id="SSF53448">
    <property type="entry name" value="Nucleotide-diphospho-sugar transferases"/>
    <property type="match status" value="1"/>
</dbReference>
<dbReference type="InterPro" id="IPR029044">
    <property type="entry name" value="Nucleotide-diphossugar_trans"/>
</dbReference>
<organism evidence="2 3">
    <name type="scientific">Allofrancisella inopinata</name>
    <dbReference type="NCBI Taxonomy" id="1085647"/>
    <lineage>
        <taxon>Bacteria</taxon>
        <taxon>Pseudomonadati</taxon>
        <taxon>Pseudomonadota</taxon>
        <taxon>Gammaproteobacteria</taxon>
        <taxon>Thiotrichales</taxon>
        <taxon>Francisellaceae</taxon>
        <taxon>Allofrancisella</taxon>
    </lineage>
</organism>
<keyword evidence="3" id="KW-1185">Reference proteome</keyword>
<sequence length="333" mass="39878">MITRATYLVEKFSNLREFELIILDASPRKYLDIGKSYQNVKLFNVEATKAFSPAITRNECIKYAKYDYLFFFDVDLDFDSQFLSKLKREVLYKLKRDSDFLMIPCYYLSRNGTSIFESSKSREIMLDIKESFLLGDNEYVDRLAINTSAIVLRKSHFINIGMFNHDFFSHGCEDFELLHRLFSIRPHIKRDHDYYVDNVSQFVGNYKGFRRYMASFSLPYLFSDLALVHRWHERPLFNKFYLNRVKNEKLLELKMKYHDSKKDFLGMKLWLSDLSIDYDSFIKRLLESNGYDTNKYIGLYRFKKGVVVNRVKGARIRKLITRPKQYFKDAFKK</sequence>
<gene>
    <name evidence="2" type="ORF">E4K63_06475</name>
</gene>
<evidence type="ECO:0000259" key="1">
    <source>
        <dbReference type="Pfam" id="PF10111"/>
    </source>
</evidence>
<dbReference type="InterPro" id="IPR019290">
    <property type="entry name" value="GlycosylTrfase-like_prok"/>
</dbReference>
<dbReference type="EMBL" id="CP038241">
    <property type="protein sequence ID" value="QIV96492.1"/>
    <property type="molecule type" value="Genomic_DNA"/>
</dbReference>
<protein>
    <submittedName>
        <fullName evidence="2">Glycosyltransferase</fullName>
    </submittedName>
</protein>
<evidence type="ECO:0000313" key="3">
    <source>
        <dbReference type="Proteomes" id="UP000502004"/>
    </source>
</evidence>
<name>A0AAE6YKG1_9GAMM</name>